<dbReference type="AlphaFoldDB" id="A0AAV1E6T2"/>
<feature type="transmembrane region" description="Helical" evidence="6">
    <location>
        <begin position="223"/>
        <end position="242"/>
    </location>
</feature>
<feature type="region of interest" description="Disordered" evidence="7">
    <location>
        <begin position="343"/>
        <end position="369"/>
    </location>
</feature>
<evidence type="ECO:0000256" key="4">
    <source>
        <dbReference type="ARBA" id="ARBA00022989"/>
    </source>
</evidence>
<feature type="transmembrane region" description="Helical" evidence="6">
    <location>
        <begin position="262"/>
        <end position="280"/>
    </location>
</feature>
<dbReference type="InterPro" id="IPR030184">
    <property type="entry name" value="WAT1-related"/>
</dbReference>
<dbReference type="GO" id="GO:0016020">
    <property type="term" value="C:membrane"/>
    <property type="evidence" value="ECO:0007669"/>
    <property type="project" value="UniProtKB-SubCell"/>
</dbReference>
<evidence type="ECO:0000256" key="6">
    <source>
        <dbReference type="RuleBase" id="RU363077"/>
    </source>
</evidence>
<evidence type="ECO:0000256" key="2">
    <source>
        <dbReference type="ARBA" id="ARBA00007635"/>
    </source>
</evidence>
<keyword evidence="10" id="KW-1185">Reference proteome</keyword>
<evidence type="ECO:0000313" key="10">
    <source>
        <dbReference type="Proteomes" id="UP001161247"/>
    </source>
</evidence>
<name>A0AAV1E6T2_OLDCO</name>
<dbReference type="GO" id="GO:0022857">
    <property type="term" value="F:transmembrane transporter activity"/>
    <property type="evidence" value="ECO:0007669"/>
    <property type="project" value="InterPro"/>
</dbReference>
<keyword evidence="3 6" id="KW-0812">Transmembrane</keyword>
<dbReference type="InterPro" id="IPR000620">
    <property type="entry name" value="EamA_dom"/>
</dbReference>
<comment type="similarity">
    <text evidence="2 6">Belongs to the drug/metabolite transporter (DMT) superfamily. Plant drug/metabolite exporter (P-DME) (TC 2.A.7.4) family.</text>
</comment>
<dbReference type="SUPFAM" id="SSF103481">
    <property type="entry name" value="Multidrug resistance efflux transporter EmrE"/>
    <property type="match status" value="2"/>
</dbReference>
<feature type="domain" description="EamA" evidence="8">
    <location>
        <begin position="193"/>
        <end position="331"/>
    </location>
</feature>
<dbReference type="PANTHER" id="PTHR31218">
    <property type="entry name" value="WAT1-RELATED PROTEIN"/>
    <property type="match status" value="1"/>
</dbReference>
<feature type="compositionally biased region" description="Basic and acidic residues" evidence="7">
    <location>
        <begin position="353"/>
        <end position="363"/>
    </location>
</feature>
<organism evidence="9 10">
    <name type="scientific">Oldenlandia corymbosa var. corymbosa</name>
    <dbReference type="NCBI Taxonomy" id="529605"/>
    <lineage>
        <taxon>Eukaryota</taxon>
        <taxon>Viridiplantae</taxon>
        <taxon>Streptophyta</taxon>
        <taxon>Embryophyta</taxon>
        <taxon>Tracheophyta</taxon>
        <taxon>Spermatophyta</taxon>
        <taxon>Magnoliopsida</taxon>
        <taxon>eudicotyledons</taxon>
        <taxon>Gunneridae</taxon>
        <taxon>Pentapetalae</taxon>
        <taxon>asterids</taxon>
        <taxon>lamiids</taxon>
        <taxon>Gentianales</taxon>
        <taxon>Rubiaceae</taxon>
        <taxon>Rubioideae</taxon>
        <taxon>Spermacoceae</taxon>
        <taxon>Hedyotis-Oldenlandia complex</taxon>
        <taxon>Oldenlandia</taxon>
    </lineage>
</organism>
<keyword evidence="5 6" id="KW-0472">Membrane</keyword>
<feature type="transmembrane region" description="Helical" evidence="6">
    <location>
        <begin position="287"/>
        <end position="307"/>
    </location>
</feature>
<comment type="subcellular location">
    <subcellularLocation>
        <location evidence="1 6">Membrane</location>
        <topology evidence="1 6">Multi-pass membrane protein</topology>
    </subcellularLocation>
</comment>
<feature type="transmembrane region" description="Helical" evidence="6">
    <location>
        <begin position="138"/>
        <end position="156"/>
    </location>
</feature>
<proteinExistence type="inferred from homology"/>
<evidence type="ECO:0000256" key="7">
    <source>
        <dbReference type="SAM" id="MobiDB-lite"/>
    </source>
</evidence>
<sequence length="369" mass="40246">MTTVEGTTSGWKPAVMMVTGQVIFSGMNILLKLAANDGMDNRVMVAYRFLFGAAFMVPIALFFERNTRPKLTWKVFLYACLAGLFGGSLGQNLYLQSLVLTSATFISAMLNLVPAVTFVVAVCLRMEKLGWNTAAGKAKILGTIMGIGGAMLFTFYEGPDITFWDTKLNLLQITSRHHSTLKSGGSVRHNLVLGVILALLSCVSYSLWLITQAKAAQVYPAPLSFTALMVLMSAIMSSVFAICMQRKPSQWKLGLDIRLLTVAYAGILSTAGFFTVISLVVRMRGPLFVSVFNPCTLVVVGLVSSMVLEEHIYSGNLLGSILIVCSLYVVLWGKKREDENAKLVPVENVDPTDLEKQEQEDGPKNNADS</sequence>
<keyword evidence="4 6" id="KW-1133">Transmembrane helix</keyword>
<evidence type="ECO:0000256" key="3">
    <source>
        <dbReference type="ARBA" id="ARBA00022692"/>
    </source>
</evidence>
<dbReference type="EMBL" id="OX459125">
    <property type="protein sequence ID" value="CAI9114838.1"/>
    <property type="molecule type" value="Genomic_DNA"/>
</dbReference>
<reference evidence="9" key="1">
    <citation type="submission" date="2023-03" db="EMBL/GenBank/DDBJ databases">
        <authorList>
            <person name="Julca I."/>
        </authorList>
    </citation>
    <scope>NUCLEOTIDE SEQUENCE</scope>
</reference>
<evidence type="ECO:0000259" key="8">
    <source>
        <dbReference type="Pfam" id="PF00892"/>
    </source>
</evidence>
<feature type="domain" description="EamA" evidence="8">
    <location>
        <begin position="14"/>
        <end position="152"/>
    </location>
</feature>
<feature type="transmembrane region" description="Helical" evidence="6">
    <location>
        <begin position="191"/>
        <end position="211"/>
    </location>
</feature>
<dbReference type="Proteomes" id="UP001161247">
    <property type="component" value="Chromosome 8"/>
</dbReference>
<accession>A0AAV1E6T2</accession>
<gene>
    <name evidence="9" type="ORF">OLC1_LOCUS21473</name>
</gene>
<feature type="transmembrane region" description="Helical" evidence="6">
    <location>
        <begin position="106"/>
        <end position="126"/>
    </location>
</feature>
<feature type="transmembrane region" description="Helical" evidence="6">
    <location>
        <begin position="45"/>
        <end position="63"/>
    </location>
</feature>
<protein>
    <recommendedName>
        <fullName evidence="6">WAT1-related protein</fullName>
    </recommendedName>
</protein>
<dbReference type="Pfam" id="PF00892">
    <property type="entry name" value="EamA"/>
    <property type="match status" value="2"/>
</dbReference>
<evidence type="ECO:0000256" key="1">
    <source>
        <dbReference type="ARBA" id="ARBA00004141"/>
    </source>
</evidence>
<feature type="transmembrane region" description="Helical" evidence="6">
    <location>
        <begin position="313"/>
        <end position="333"/>
    </location>
</feature>
<evidence type="ECO:0000313" key="9">
    <source>
        <dbReference type="EMBL" id="CAI9114838.1"/>
    </source>
</evidence>
<dbReference type="InterPro" id="IPR037185">
    <property type="entry name" value="EmrE-like"/>
</dbReference>
<feature type="transmembrane region" description="Helical" evidence="6">
    <location>
        <begin position="75"/>
        <end position="94"/>
    </location>
</feature>
<evidence type="ECO:0000256" key="5">
    <source>
        <dbReference type="ARBA" id="ARBA00023136"/>
    </source>
</evidence>